<keyword evidence="1" id="KW-0378">Hydrolase</keyword>
<evidence type="ECO:0000256" key="2">
    <source>
        <dbReference type="PIRSR" id="PIRSR613078-2"/>
    </source>
</evidence>
<dbReference type="CDD" id="cd07067">
    <property type="entry name" value="HP_PGM_like"/>
    <property type="match status" value="1"/>
</dbReference>
<dbReference type="PROSITE" id="PS00175">
    <property type="entry name" value="PG_MUTASE"/>
    <property type="match status" value="1"/>
</dbReference>
<dbReference type="PANTHER" id="PTHR46517">
    <property type="entry name" value="FRUCTOSE-2,6-BISPHOSPHATASE TIGAR"/>
    <property type="match status" value="1"/>
</dbReference>
<dbReference type="SMART" id="SM00855">
    <property type="entry name" value="PGAM"/>
    <property type="match status" value="1"/>
</dbReference>
<protein>
    <submittedName>
        <fullName evidence="4">Phosphoglycerate/bisphosphoglycerate mutase, active site</fullName>
    </submittedName>
</protein>
<dbReference type="InterPro" id="IPR051695">
    <property type="entry name" value="Phosphoglycerate_Mutase"/>
</dbReference>
<dbReference type="EMBL" id="FWEW01001429">
    <property type="protein sequence ID" value="SLM37219.1"/>
    <property type="molecule type" value="Genomic_DNA"/>
</dbReference>
<dbReference type="Gene3D" id="3.40.50.1240">
    <property type="entry name" value="Phosphoglycerate mutase-like"/>
    <property type="match status" value="1"/>
</dbReference>
<keyword evidence="5" id="KW-1185">Reference proteome</keyword>
<dbReference type="AlphaFoldDB" id="A0A1W5D2V3"/>
<sequence length="309" mass="34018">MKLFLIRHGETVDNVAQVYAGVKDSALTMHGSLQATRLGQHLAKAGLRFTRIFSSDLQRAYKTAEAIHLAQIELGVTSADRTLTVTQVPLLREQDFGFYEGKPILTRSRGTNKTGKDDRREQRQDDPEFKNVESKESMALRINTFLDENLLPALQTETEAFEEIIAIVAHGIILSVLWRCFLKRFAAQTVSLAPGLAVGGGGITPLEYLGGWSNTGYMELDIRPRDVPMNSHTPTPISNDNSESVDKSLKSEQSGSTVSVMLGQYMVIKTVNGKEHLKGLKRTGGGVGSSKFDSGQKSIESFFKKRKVG</sequence>
<evidence type="ECO:0000256" key="3">
    <source>
        <dbReference type="SAM" id="MobiDB-lite"/>
    </source>
</evidence>
<accession>A0A1W5D2V3</accession>
<dbReference type="InterPro" id="IPR013078">
    <property type="entry name" value="His_Pase_superF_clade-1"/>
</dbReference>
<evidence type="ECO:0000313" key="5">
    <source>
        <dbReference type="Proteomes" id="UP000192927"/>
    </source>
</evidence>
<dbReference type="SUPFAM" id="SSF53254">
    <property type="entry name" value="Phosphoglycerate mutase-like"/>
    <property type="match status" value="1"/>
</dbReference>
<evidence type="ECO:0000313" key="4">
    <source>
        <dbReference type="EMBL" id="SLM37219.1"/>
    </source>
</evidence>
<dbReference type="InterPro" id="IPR001345">
    <property type="entry name" value="PG/BPGM_mutase_AS"/>
</dbReference>
<organism evidence="4 5">
    <name type="scientific">Lasallia pustulata</name>
    <dbReference type="NCBI Taxonomy" id="136370"/>
    <lineage>
        <taxon>Eukaryota</taxon>
        <taxon>Fungi</taxon>
        <taxon>Dikarya</taxon>
        <taxon>Ascomycota</taxon>
        <taxon>Pezizomycotina</taxon>
        <taxon>Lecanoromycetes</taxon>
        <taxon>OSLEUM clade</taxon>
        <taxon>Umbilicariomycetidae</taxon>
        <taxon>Umbilicariales</taxon>
        <taxon>Umbilicariaceae</taxon>
        <taxon>Lasallia</taxon>
    </lineage>
</organism>
<dbReference type="GO" id="GO:0004331">
    <property type="term" value="F:fructose-2,6-bisphosphate 2-phosphatase activity"/>
    <property type="evidence" value="ECO:0007669"/>
    <property type="project" value="TreeGrafter"/>
</dbReference>
<feature type="binding site" evidence="2">
    <location>
        <begin position="7"/>
        <end position="14"/>
    </location>
    <ligand>
        <name>substrate</name>
    </ligand>
</feature>
<dbReference type="Proteomes" id="UP000192927">
    <property type="component" value="Unassembled WGS sequence"/>
</dbReference>
<feature type="compositionally biased region" description="Polar residues" evidence="3">
    <location>
        <begin position="230"/>
        <end position="242"/>
    </location>
</feature>
<dbReference type="GO" id="GO:0005829">
    <property type="term" value="C:cytosol"/>
    <property type="evidence" value="ECO:0007669"/>
    <property type="project" value="TreeGrafter"/>
</dbReference>
<feature type="region of interest" description="Disordered" evidence="3">
    <location>
        <begin position="107"/>
        <end position="128"/>
    </location>
</feature>
<dbReference type="GO" id="GO:0045820">
    <property type="term" value="P:negative regulation of glycolytic process"/>
    <property type="evidence" value="ECO:0007669"/>
    <property type="project" value="TreeGrafter"/>
</dbReference>
<dbReference type="InterPro" id="IPR029033">
    <property type="entry name" value="His_PPase_superfam"/>
</dbReference>
<evidence type="ECO:0000256" key="1">
    <source>
        <dbReference type="ARBA" id="ARBA00022801"/>
    </source>
</evidence>
<feature type="compositionally biased region" description="Basic and acidic residues" evidence="3">
    <location>
        <begin position="114"/>
        <end position="128"/>
    </location>
</feature>
<name>A0A1W5D2V3_9LECA</name>
<dbReference type="GO" id="GO:0043456">
    <property type="term" value="P:regulation of pentose-phosphate shunt"/>
    <property type="evidence" value="ECO:0007669"/>
    <property type="project" value="TreeGrafter"/>
</dbReference>
<feature type="binding site" evidence="2">
    <location>
        <position position="59"/>
    </location>
    <ligand>
        <name>substrate</name>
    </ligand>
</feature>
<reference evidence="5" key="1">
    <citation type="submission" date="2017-03" db="EMBL/GenBank/DDBJ databases">
        <authorList>
            <person name="Sharma R."/>
            <person name="Thines M."/>
        </authorList>
    </citation>
    <scope>NUCLEOTIDE SEQUENCE [LARGE SCALE GENOMIC DNA]</scope>
</reference>
<feature type="region of interest" description="Disordered" evidence="3">
    <location>
        <begin position="226"/>
        <end position="255"/>
    </location>
</feature>
<proteinExistence type="predicted"/>
<dbReference type="PANTHER" id="PTHR46517:SF1">
    <property type="entry name" value="FRUCTOSE-2,6-BISPHOSPHATASE TIGAR"/>
    <property type="match status" value="1"/>
</dbReference>
<dbReference type="Pfam" id="PF00300">
    <property type="entry name" value="His_Phos_1"/>
    <property type="match status" value="1"/>
</dbReference>